<dbReference type="EMBL" id="JACJTB010000006">
    <property type="protein sequence ID" value="MBD2594202.1"/>
    <property type="molecule type" value="Genomic_DNA"/>
</dbReference>
<proteinExistence type="predicted"/>
<feature type="domain" description="KAP NTPase" evidence="1">
    <location>
        <begin position="23"/>
        <end position="61"/>
    </location>
</feature>
<gene>
    <name evidence="2" type="ORF">H6G74_07645</name>
</gene>
<dbReference type="Pfam" id="PF07693">
    <property type="entry name" value="KAP_NTPase"/>
    <property type="match status" value="2"/>
</dbReference>
<dbReference type="SUPFAM" id="SSF52540">
    <property type="entry name" value="P-loop containing nucleoside triphosphate hydrolases"/>
    <property type="match status" value="1"/>
</dbReference>
<keyword evidence="3" id="KW-1185">Reference proteome</keyword>
<evidence type="ECO:0000313" key="3">
    <source>
        <dbReference type="Proteomes" id="UP000603457"/>
    </source>
</evidence>
<organism evidence="2 3">
    <name type="scientific">Nostoc spongiaeforme FACHB-130</name>
    <dbReference type="NCBI Taxonomy" id="1357510"/>
    <lineage>
        <taxon>Bacteria</taxon>
        <taxon>Bacillati</taxon>
        <taxon>Cyanobacteriota</taxon>
        <taxon>Cyanophyceae</taxon>
        <taxon>Nostocales</taxon>
        <taxon>Nostocaceae</taxon>
        <taxon>Nostoc</taxon>
    </lineage>
</organism>
<feature type="domain" description="KAP NTPase" evidence="1">
    <location>
        <begin position="139"/>
        <end position="217"/>
    </location>
</feature>
<name>A0ABR8FS21_9NOSO</name>
<reference evidence="2 3" key="1">
    <citation type="journal article" date="2020" name="ISME J.">
        <title>Comparative genomics reveals insights into cyanobacterial evolution and habitat adaptation.</title>
        <authorList>
            <person name="Chen M.Y."/>
            <person name="Teng W.K."/>
            <person name="Zhao L."/>
            <person name="Hu C.X."/>
            <person name="Zhou Y.K."/>
            <person name="Han B.P."/>
            <person name="Song L.R."/>
            <person name="Shu W.S."/>
        </authorList>
    </citation>
    <scope>NUCLEOTIDE SEQUENCE [LARGE SCALE GENOMIC DNA]</scope>
    <source>
        <strain evidence="2 3">FACHB-130</strain>
    </source>
</reference>
<dbReference type="InterPro" id="IPR027417">
    <property type="entry name" value="P-loop_NTPase"/>
</dbReference>
<dbReference type="Proteomes" id="UP000603457">
    <property type="component" value="Unassembled WGS sequence"/>
</dbReference>
<evidence type="ECO:0000259" key="1">
    <source>
        <dbReference type="Pfam" id="PF07693"/>
    </source>
</evidence>
<protein>
    <recommendedName>
        <fullName evidence="1">KAP NTPase domain-containing protein</fullName>
    </recommendedName>
</protein>
<evidence type="ECO:0000313" key="2">
    <source>
        <dbReference type="EMBL" id="MBD2594202.1"/>
    </source>
</evidence>
<accession>A0ABR8FS21</accession>
<dbReference type="Gene3D" id="3.40.50.300">
    <property type="entry name" value="P-loop containing nucleotide triphosphate hydrolases"/>
    <property type="match status" value="1"/>
</dbReference>
<dbReference type="InterPro" id="IPR011646">
    <property type="entry name" value="KAP_P-loop"/>
</dbReference>
<dbReference type="RefSeq" id="WP_190967102.1">
    <property type="nucleotide sequence ID" value="NZ_JACJTB010000006.1"/>
</dbReference>
<sequence length="575" mass="66565">MTDSTNIFRSGVSREEAENIINKFLNNEHYRVLAVKGKWGVGKTHLVQKLLNEHSGEYYYYASVFGISSIEQLKGRIIANSHQSNSNRVNKLINNTVEWLSINAAKLEKTPKLELGSMQIVGSLMSAVGDLGLNILFNENARNSIICIDDLERKSKLPIDELLGFVEYLVQELKCKIILIYSDDNLDQASKKTLKIYREKVIDREFTLAPTVEENLDFIFEDHPDIEVIKSVFIKTLTNNIRVFRKTRWLIDELSPLIADWQPSLRNQVIRNCIVINLVTIDTDFCKNSSITIDNILSLTDSSKYQNNDGFEEQIQLVHKLSYIGYNSLEIDEIIINSVERSLSSYDETEFIKRGEILNEREEKNQVIEKLRNLGKPYHNSFGNSEQEIIEEIKTFLEENHLYLSISEFEQVEQLASIVELDISQYEEALLEHKLKNSDPHYFNDLNVFRAKLRKHPELAVYLEEQKNQYLQSLDISTAIKNIINSNSLSISPWEKENVTFINNCTVEEYIQWLEKGDSDLYLMVKQFLKFGLPASQKLEQAIRILAKKSKLNKIRAKFLYNIDIDNLPNTNDEN</sequence>
<comment type="caution">
    <text evidence="2">The sequence shown here is derived from an EMBL/GenBank/DDBJ whole genome shotgun (WGS) entry which is preliminary data.</text>
</comment>